<name>A0A512J7U5_9HYPH</name>
<keyword evidence="10 12" id="KW-0472">Membrane</keyword>
<reference evidence="16" key="4">
    <citation type="submission" date="2023-01" db="EMBL/GenBank/DDBJ databases">
        <title>Draft genome sequence of Methylobacterium oxalidis strain NBRC 107715.</title>
        <authorList>
            <person name="Sun Q."/>
            <person name="Mori K."/>
        </authorList>
    </citation>
    <scope>NUCLEOTIDE SEQUENCE</scope>
    <source>
        <strain evidence="16">NBRC 107715</strain>
    </source>
</reference>
<feature type="region of interest" description="Disordered" evidence="14">
    <location>
        <begin position="139"/>
        <end position="183"/>
    </location>
</feature>
<dbReference type="InterPro" id="IPR004329">
    <property type="entry name" value="CcmE"/>
</dbReference>
<evidence type="ECO:0000313" key="18">
    <source>
        <dbReference type="Proteomes" id="UP001156856"/>
    </source>
</evidence>
<dbReference type="RefSeq" id="WP_238179236.1">
    <property type="nucleotide sequence ID" value="NZ_BJZU01000085.1"/>
</dbReference>
<dbReference type="GO" id="GO:0020037">
    <property type="term" value="F:heme binding"/>
    <property type="evidence" value="ECO:0007669"/>
    <property type="project" value="InterPro"/>
</dbReference>
<comment type="caution">
    <text evidence="15">The sequence shown here is derived from an EMBL/GenBank/DDBJ whole genome shotgun (WGS) entry which is preliminary data.</text>
</comment>
<dbReference type="SUPFAM" id="SSF82093">
    <property type="entry name" value="Heme chaperone CcmE"/>
    <property type="match status" value="1"/>
</dbReference>
<evidence type="ECO:0000256" key="13">
    <source>
        <dbReference type="PIRSR" id="PIRSR604329-50"/>
    </source>
</evidence>
<keyword evidence="4 12" id="KW-0812">Transmembrane</keyword>
<evidence type="ECO:0000256" key="8">
    <source>
        <dbReference type="ARBA" id="ARBA00022989"/>
    </source>
</evidence>
<dbReference type="InterPro" id="IPR012340">
    <property type="entry name" value="NA-bd_OB-fold"/>
</dbReference>
<evidence type="ECO:0000256" key="2">
    <source>
        <dbReference type="ARBA" id="ARBA00022475"/>
    </source>
</evidence>
<keyword evidence="3 12" id="KW-0349">Heme</keyword>
<proteinExistence type="inferred from homology"/>
<reference evidence="18" key="2">
    <citation type="journal article" date="2019" name="Int. J. Syst. Evol. Microbiol.">
        <title>The Global Catalogue of Microorganisms (GCM) 10K type strain sequencing project: providing services to taxonomists for standard genome sequencing and annotation.</title>
        <authorList>
            <consortium name="The Broad Institute Genomics Platform"/>
            <consortium name="The Broad Institute Genome Sequencing Center for Infectious Disease"/>
            <person name="Wu L."/>
            <person name="Ma J."/>
        </authorList>
    </citation>
    <scope>NUCLEOTIDE SEQUENCE [LARGE SCALE GENOMIC DNA]</scope>
    <source>
        <strain evidence="18">NBRC 107715</strain>
    </source>
</reference>
<dbReference type="HAMAP" id="MF_01959">
    <property type="entry name" value="CcmE"/>
    <property type="match status" value="1"/>
</dbReference>
<evidence type="ECO:0000256" key="5">
    <source>
        <dbReference type="ARBA" id="ARBA00022723"/>
    </source>
</evidence>
<keyword evidence="6 12" id="KW-0201">Cytochrome c-type biogenesis</keyword>
<dbReference type="GO" id="GO:0017003">
    <property type="term" value="P:protein-heme linkage"/>
    <property type="evidence" value="ECO:0007669"/>
    <property type="project" value="UniProtKB-UniRule"/>
</dbReference>
<evidence type="ECO:0000256" key="1">
    <source>
        <dbReference type="ARBA" id="ARBA00004533"/>
    </source>
</evidence>
<dbReference type="PANTHER" id="PTHR34128">
    <property type="entry name" value="CYTOCHROME C-TYPE BIOGENESIS PROTEIN CCME HOMOLOG, MITOCHONDRIAL"/>
    <property type="match status" value="1"/>
</dbReference>
<dbReference type="Pfam" id="PF03100">
    <property type="entry name" value="CcmE"/>
    <property type="match status" value="1"/>
</dbReference>
<comment type="subcellular location">
    <subcellularLocation>
        <location evidence="1">Cell inner membrane</location>
    </subcellularLocation>
    <subcellularLocation>
        <location evidence="12">Cell membrane</location>
        <topology evidence="12">Single-pass type II membrane protein</topology>
    </subcellularLocation>
</comment>
<keyword evidence="5 12" id="KW-0479">Metal-binding</keyword>
<feature type="compositionally biased region" description="Gly residues" evidence="14">
    <location>
        <begin position="151"/>
        <end position="166"/>
    </location>
</feature>
<dbReference type="PANTHER" id="PTHR34128:SF2">
    <property type="entry name" value="CYTOCHROME C-TYPE BIOGENESIS PROTEIN CCME HOMOLOG, MITOCHONDRIAL"/>
    <property type="match status" value="1"/>
</dbReference>
<comment type="similarity">
    <text evidence="12">Belongs to the CcmE/CycJ family.</text>
</comment>
<evidence type="ECO:0000313" key="16">
    <source>
        <dbReference type="EMBL" id="GLS65721.1"/>
    </source>
</evidence>
<evidence type="ECO:0000256" key="14">
    <source>
        <dbReference type="SAM" id="MobiDB-lite"/>
    </source>
</evidence>
<comment type="function">
    <text evidence="11 12">Heme chaperone required for the biogenesis of c-type cytochromes. Transiently binds heme delivered by CcmC and transfers the heme to apo-cytochromes in a process facilitated by CcmF and CcmH.</text>
</comment>
<evidence type="ECO:0000256" key="3">
    <source>
        <dbReference type="ARBA" id="ARBA00022617"/>
    </source>
</evidence>
<keyword evidence="9 12" id="KW-0408">Iron</keyword>
<organism evidence="15 17">
    <name type="scientific">Methylobacterium oxalidis</name>
    <dbReference type="NCBI Taxonomy" id="944322"/>
    <lineage>
        <taxon>Bacteria</taxon>
        <taxon>Pseudomonadati</taxon>
        <taxon>Pseudomonadota</taxon>
        <taxon>Alphaproteobacteria</taxon>
        <taxon>Hyphomicrobiales</taxon>
        <taxon>Methylobacteriaceae</taxon>
        <taxon>Methylobacterium</taxon>
    </lineage>
</organism>
<reference evidence="15 17" key="3">
    <citation type="submission" date="2019-07" db="EMBL/GenBank/DDBJ databases">
        <title>Whole genome shotgun sequence of Methylobacterium oxalidis NBRC 107715.</title>
        <authorList>
            <person name="Hosoyama A."/>
            <person name="Uohara A."/>
            <person name="Ohji S."/>
            <person name="Ichikawa N."/>
        </authorList>
    </citation>
    <scope>NUCLEOTIDE SEQUENCE [LARGE SCALE GENOMIC DNA]</scope>
    <source>
        <strain evidence="15 17">NBRC 107715</strain>
    </source>
</reference>
<dbReference type="Proteomes" id="UP001156856">
    <property type="component" value="Unassembled WGS sequence"/>
</dbReference>
<dbReference type="Gene3D" id="2.40.50.140">
    <property type="entry name" value="Nucleic acid-binding proteins"/>
    <property type="match status" value="1"/>
</dbReference>
<dbReference type="FunFam" id="2.40.50.140:FF:000104">
    <property type="entry name" value="Cytochrome c-type biogenesis protein CcmE"/>
    <property type="match status" value="1"/>
</dbReference>
<keyword evidence="7 12" id="KW-0735">Signal-anchor</keyword>
<dbReference type="GO" id="GO:0017004">
    <property type="term" value="P:cytochrome complex assembly"/>
    <property type="evidence" value="ECO:0007669"/>
    <property type="project" value="UniProtKB-KW"/>
</dbReference>
<feature type="binding site" description="axial binding residue" evidence="12 13">
    <location>
        <position position="126"/>
    </location>
    <ligand>
        <name>heme</name>
        <dbReference type="ChEBI" id="CHEBI:30413"/>
    </ligand>
    <ligandPart>
        <name>Fe</name>
        <dbReference type="ChEBI" id="CHEBI:18248"/>
    </ligandPart>
</feature>
<evidence type="ECO:0000256" key="6">
    <source>
        <dbReference type="ARBA" id="ARBA00022748"/>
    </source>
</evidence>
<feature type="topological domain" description="Cytoplasmic" evidence="12">
    <location>
        <begin position="1"/>
        <end position="7"/>
    </location>
</feature>
<sequence length="183" mass="19063">MTRKSRRLVLISACGAVLALAVGLILSAMSGSIVFFRSPTEVAQQGVAPGTRFRLGGLVKEGSLRRGPDQTVDFAVTDTNATVQVSYKGLLPDLFREGQGVVTEGMLEPGGYFRADTVLAKHDESYMPREVADALKAQGRWQEGAGKEGAGKAGGKDAGQTPGAGAGPTATANDKTLGPRSER</sequence>
<keyword evidence="18" id="KW-1185">Reference proteome</keyword>
<protein>
    <recommendedName>
        <fullName evidence="12">Cytochrome c-type biogenesis protein CcmE</fullName>
    </recommendedName>
    <alternativeName>
        <fullName evidence="12">Cytochrome c maturation protein E</fullName>
    </alternativeName>
    <alternativeName>
        <fullName evidence="12">Heme chaperone CcmE</fullName>
    </alternativeName>
</protein>
<evidence type="ECO:0000256" key="10">
    <source>
        <dbReference type="ARBA" id="ARBA00023136"/>
    </source>
</evidence>
<evidence type="ECO:0000256" key="7">
    <source>
        <dbReference type="ARBA" id="ARBA00022968"/>
    </source>
</evidence>
<evidence type="ECO:0000313" key="17">
    <source>
        <dbReference type="Proteomes" id="UP000321960"/>
    </source>
</evidence>
<evidence type="ECO:0000256" key="12">
    <source>
        <dbReference type="HAMAP-Rule" id="MF_01959"/>
    </source>
</evidence>
<feature type="topological domain" description="Extracellular" evidence="12">
    <location>
        <begin position="29"/>
        <end position="183"/>
    </location>
</feature>
<evidence type="ECO:0000256" key="4">
    <source>
        <dbReference type="ARBA" id="ARBA00022692"/>
    </source>
</evidence>
<gene>
    <name evidence="12 15" type="primary">ccmE</name>
    <name evidence="12" type="synonym">cycJ</name>
    <name evidence="16" type="ORF">GCM10007888_41030</name>
    <name evidence="15" type="ORF">MOX02_40410</name>
</gene>
<dbReference type="EMBL" id="BSPK01000077">
    <property type="protein sequence ID" value="GLS65721.1"/>
    <property type="molecule type" value="Genomic_DNA"/>
</dbReference>
<dbReference type="InterPro" id="IPR036127">
    <property type="entry name" value="CcmE-like_sf"/>
</dbReference>
<keyword evidence="8 12" id="KW-1133">Transmembrane helix</keyword>
<evidence type="ECO:0000256" key="11">
    <source>
        <dbReference type="ARBA" id="ARBA00056663"/>
    </source>
</evidence>
<dbReference type="NCBIfam" id="NF009727">
    <property type="entry name" value="PRK13254.1-1"/>
    <property type="match status" value="1"/>
</dbReference>
<dbReference type="EMBL" id="BJZU01000085">
    <property type="protein sequence ID" value="GEP06003.1"/>
    <property type="molecule type" value="Genomic_DNA"/>
</dbReference>
<dbReference type="Proteomes" id="UP000321960">
    <property type="component" value="Unassembled WGS sequence"/>
</dbReference>
<dbReference type="GO" id="GO:0005886">
    <property type="term" value="C:plasma membrane"/>
    <property type="evidence" value="ECO:0007669"/>
    <property type="project" value="UniProtKB-SubCell"/>
</dbReference>
<keyword evidence="2 12" id="KW-1003">Cell membrane</keyword>
<evidence type="ECO:0000313" key="15">
    <source>
        <dbReference type="EMBL" id="GEP06003.1"/>
    </source>
</evidence>
<accession>A0A512J7U5</accession>
<reference evidence="16" key="1">
    <citation type="journal article" date="2014" name="Int. J. Syst. Evol. Microbiol.">
        <title>Complete genome of a new Firmicutes species belonging to the dominant human colonic microbiota ('Ruminococcus bicirculans') reveals two chromosomes and a selective capacity to utilize plant glucans.</title>
        <authorList>
            <consortium name="NISC Comparative Sequencing Program"/>
            <person name="Wegmann U."/>
            <person name="Louis P."/>
            <person name="Goesmann A."/>
            <person name="Henrissat B."/>
            <person name="Duncan S.H."/>
            <person name="Flint H.J."/>
        </authorList>
    </citation>
    <scope>NUCLEOTIDE SEQUENCE</scope>
    <source>
        <strain evidence="16">NBRC 107715</strain>
    </source>
</reference>
<dbReference type="GO" id="GO:0046872">
    <property type="term" value="F:metal ion binding"/>
    <property type="evidence" value="ECO:0007669"/>
    <property type="project" value="UniProtKB-KW"/>
</dbReference>
<dbReference type="AlphaFoldDB" id="A0A512J7U5"/>
<evidence type="ECO:0000256" key="9">
    <source>
        <dbReference type="ARBA" id="ARBA00023004"/>
    </source>
</evidence>
<feature type="binding site" description="covalent" evidence="12 13">
    <location>
        <position position="122"/>
    </location>
    <ligand>
        <name>heme</name>
        <dbReference type="ChEBI" id="CHEBI:30413"/>
    </ligand>
</feature>
<dbReference type="NCBIfam" id="NF009731">
    <property type="entry name" value="PRK13254.1-5"/>
    <property type="match status" value="1"/>
</dbReference>